<protein>
    <submittedName>
        <fullName evidence="3">Efflux transporter outer membrane subunit</fullName>
    </submittedName>
</protein>
<dbReference type="SUPFAM" id="SSF56954">
    <property type="entry name" value="Outer membrane efflux proteins (OEP)"/>
    <property type="match status" value="1"/>
</dbReference>
<feature type="signal peptide" evidence="2">
    <location>
        <begin position="1"/>
        <end position="18"/>
    </location>
</feature>
<reference evidence="3" key="1">
    <citation type="submission" date="2019-12" db="EMBL/GenBank/DDBJ databases">
        <title>Novel species isolated from a subtropical stream in China.</title>
        <authorList>
            <person name="Lu H."/>
        </authorList>
    </citation>
    <scope>NUCLEOTIDE SEQUENCE [LARGE SCALE GENOMIC DNA]</scope>
    <source>
        <strain evidence="3">FT93W</strain>
    </source>
</reference>
<keyword evidence="2" id="KW-0564">Palmitate</keyword>
<dbReference type="GO" id="GO:0005886">
    <property type="term" value="C:plasma membrane"/>
    <property type="evidence" value="ECO:0007669"/>
    <property type="project" value="UniProtKB-SubCell"/>
</dbReference>
<dbReference type="Gene3D" id="1.20.1600.10">
    <property type="entry name" value="Outer membrane efflux proteins (OEP)"/>
    <property type="match status" value="1"/>
</dbReference>
<dbReference type="PANTHER" id="PTHR30203:SF32">
    <property type="entry name" value="CATION EFFLUX SYSTEM PROTEIN CUSC"/>
    <property type="match status" value="1"/>
</dbReference>
<dbReference type="InterPro" id="IPR010131">
    <property type="entry name" value="MdtP/NodT-like"/>
</dbReference>
<accession>A0A845I1F5</accession>
<keyword evidence="4" id="KW-1185">Reference proteome</keyword>
<dbReference type="InterPro" id="IPR003423">
    <property type="entry name" value="OMP_efflux"/>
</dbReference>
<proteinExistence type="inferred from homology"/>
<dbReference type="GO" id="GO:0015562">
    <property type="term" value="F:efflux transmembrane transporter activity"/>
    <property type="evidence" value="ECO:0007669"/>
    <property type="project" value="InterPro"/>
</dbReference>
<dbReference type="Gene3D" id="2.20.200.10">
    <property type="entry name" value="Outer membrane efflux proteins (OEP)"/>
    <property type="match status" value="1"/>
</dbReference>
<evidence type="ECO:0000256" key="2">
    <source>
        <dbReference type="RuleBase" id="RU362097"/>
    </source>
</evidence>
<gene>
    <name evidence="3" type="ORF">GTP23_11155</name>
</gene>
<evidence type="ECO:0000313" key="3">
    <source>
        <dbReference type="EMBL" id="MYN45605.1"/>
    </source>
</evidence>
<organism evidence="3 4">
    <name type="scientific">Duganella fentianensis</name>
    <dbReference type="NCBI Taxonomy" id="2692177"/>
    <lineage>
        <taxon>Bacteria</taxon>
        <taxon>Pseudomonadati</taxon>
        <taxon>Pseudomonadota</taxon>
        <taxon>Betaproteobacteria</taxon>
        <taxon>Burkholderiales</taxon>
        <taxon>Oxalobacteraceae</taxon>
        <taxon>Telluria group</taxon>
        <taxon>Duganella</taxon>
    </lineage>
</organism>
<evidence type="ECO:0000313" key="4">
    <source>
        <dbReference type="Proteomes" id="UP000444316"/>
    </source>
</evidence>
<feature type="chain" id="PRO_5033093694" evidence="2">
    <location>
        <begin position="19"/>
        <end position="455"/>
    </location>
</feature>
<dbReference type="RefSeq" id="WP_161035185.1">
    <property type="nucleotide sequence ID" value="NZ_WWCL01000002.1"/>
</dbReference>
<evidence type="ECO:0000256" key="1">
    <source>
        <dbReference type="ARBA" id="ARBA00007613"/>
    </source>
</evidence>
<dbReference type="Proteomes" id="UP000444316">
    <property type="component" value="Unassembled WGS sequence"/>
</dbReference>
<comment type="similarity">
    <text evidence="1 2">Belongs to the outer membrane factor (OMF) (TC 1.B.17) family.</text>
</comment>
<keyword evidence="2" id="KW-0472">Membrane</keyword>
<keyword evidence="2" id="KW-1134">Transmembrane beta strand</keyword>
<dbReference type="Pfam" id="PF02321">
    <property type="entry name" value="OEP"/>
    <property type="match status" value="2"/>
</dbReference>
<dbReference type="AlphaFoldDB" id="A0A845I1F5"/>
<dbReference type="EMBL" id="WWCL01000002">
    <property type="protein sequence ID" value="MYN45605.1"/>
    <property type="molecule type" value="Genomic_DNA"/>
</dbReference>
<keyword evidence="2" id="KW-0812">Transmembrane</keyword>
<keyword evidence="2" id="KW-0732">Signal</keyword>
<comment type="caution">
    <text evidence="3">The sequence shown here is derived from an EMBL/GenBank/DDBJ whole genome shotgun (WGS) entry which is preliminary data.</text>
</comment>
<dbReference type="NCBIfam" id="TIGR01845">
    <property type="entry name" value="outer_NodT"/>
    <property type="match status" value="1"/>
</dbReference>
<name>A0A845I1F5_9BURK</name>
<dbReference type="PANTHER" id="PTHR30203">
    <property type="entry name" value="OUTER MEMBRANE CATION EFFLUX PROTEIN"/>
    <property type="match status" value="1"/>
</dbReference>
<comment type="subcellular location">
    <subcellularLocation>
        <location evidence="2">Cell membrane</location>
        <topology evidence="2">Lipid-anchor</topology>
    </subcellularLocation>
</comment>
<sequence>MQPTIVLCLCLSTLTACSLTPPRPPTAVQLPASYRQVPPTSANAAELGWREVLTEPQLQQLVALGLEHNRDLRVATLNVAAMRAQVQQQDAALLPSVDLSLAASRQRLGAGMPVQAQYSAGIASTAFELDLFGRLRSLSAAAQARYLASDQGRRAAQLSLINAIAEAYLEHQRARAQQQLSERMLADWRSTLHITEQQHQARQRSGIDLSAVQAQVASAEADLQARSRELQLASHALQFLIGTELPAPAALADPLTAAPVRTVLPAGLPSDLLIRRPDIMQAEQELQGAQADIGAARAAFFPRIALTTSFGLGSSEFGDLFKGASRSWSFAPQITQPLFHGGQLQAELSLARIRSSVAVAQYEKAIQNAFREVSDALAGCQTIAPQMAAQQRVLGASRQRAQWAVLRYRQGLDGRLELLDAQRQAYAAEATLIDLQREQYRYALALYKALGGGVS</sequence>
<keyword evidence="2" id="KW-0449">Lipoprotein</keyword>